<dbReference type="CDD" id="cd06558">
    <property type="entry name" value="crotonase-like"/>
    <property type="match status" value="1"/>
</dbReference>
<accession>A0AB39P3Z9</accession>
<dbReference type="EMBL" id="CP163435">
    <property type="protein sequence ID" value="XDQ24498.1"/>
    <property type="molecule type" value="Genomic_DNA"/>
</dbReference>
<evidence type="ECO:0000256" key="1">
    <source>
        <dbReference type="ARBA" id="ARBA00001709"/>
    </source>
</evidence>
<dbReference type="InterPro" id="IPR045004">
    <property type="entry name" value="ECH_dom"/>
</dbReference>
<dbReference type="InterPro" id="IPR032259">
    <property type="entry name" value="HIBYL-CoA-H"/>
</dbReference>
<name>A0AB39P3Z9_9ACTN</name>
<evidence type="ECO:0000313" key="5">
    <source>
        <dbReference type="EMBL" id="XDQ24498.1"/>
    </source>
</evidence>
<protein>
    <recommendedName>
        <fullName evidence="2">3-hydroxyisobutyryl-CoA hydrolase</fullName>
        <ecNumber evidence="2">3.1.2.4</ecNumber>
    </recommendedName>
</protein>
<proteinExistence type="predicted"/>
<gene>
    <name evidence="5" type="ORF">AB5J56_07255</name>
</gene>
<dbReference type="PANTHER" id="PTHR43176">
    <property type="entry name" value="3-HYDROXYISOBUTYRYL-COA HYDROLASE-RELATED"/>
    <property type="match status" value="1"/>
</dbReference>
<organism evidence="5">
    <name type="scientific">Streptomyces sp. R21</name>
    <dbReference type="NCBI Taxonomy" id="3238627"/>
    <lineage>
        <taxon>Bacteria</taxon>
        <taxon>Bacillati</taxon>
        <taxon>Actinomycetota</taxon>
        <taxon>Actinomycetes</taxon>
        <taxon>Kitasatosporales</taxon>
        <taxon>Streptomycetaceae</taxon>
        <taxon>Streptomyces</taxon>
    </lineage>
</organism>
<dbReference type="Gene3D" id="3.90.226.10">
    <property type="entry name" value="2-enoyl-CoA Hydratase, Chain A, domain 1"/>
    <property type="match status" value="1"/>
</dbReference>
<keyword evidence="3 5" id="KW-0378">Hydrolase</keyword>
<dbReference type="GO" id="GO:0003860">
    <property type="term" value="F:3-hydroxyisobutyryl-CoA hydrolase activity"/>
    <property type="evidence" value="ECO:0007669"/>
    <property type="project" value="UniProtKB-EC"/>
</dbReference>
<dbReference type="RefSeq" id="WP_369231197.1">
    <property type="nucleotide sequence ID" value="NZ_CP163435.1"/>
</dbReference>
<comment type="catalytic activity">
    <reaction evidence="1">
        <text>3-hydroxy-2-methylpropanoyl-CoA + H2O = 3-hydroxy-2-methylpropanoate + CoA + H(+)</text>
        <dbReference type="Rhea" id="RHEA:20888"/>
        <dbReference type="ChEBI" id="CHEBI:11805"/>
        <dbReference type="ChEBI" id="CHEBI:15377"/>
        <dbReference type="ChEBI" id="CHEBI:15378"/>
        <dbReference type="ChEBI" id="CHEBI:57287"/>
        <dbReference type="ChEBI" id="CHEBI:57340"/>
        <dbReference type="EC" id="3.1.2.4"/>
    </reaction>
</comment>
<evidence type="ECO:0000256" key="2">
    <source>
        <dbReference type="ARBA" id="ARBA00011915"/>
    </source>
</evidence>
<evidence type="ECO:0000259" key="4">
    <source>
        <dbReference type="Pfam" id="PF16113"/>
    </source>
</evidence>
<dbReference type="Pfam" id="PF16113">
    <property type="entry name" value="ECH_2"/>
    <property type="match status" value="1"/>
</dbReference>
<dbReference type="AlphaFoldDB" id="A0AB39P3Z9"/>
<reference evidence="5" key="1">
    <citation type="submission" date="2024-07" db="EMBL/GenBank/DDBJ databases">
        <authorList>
            <person name="Yu S.T."/>
        </authorList>
    </citation>
    <scope>NUCLEOTIDE SEQUENCE</scope>
    <source>
        <strain evidence="5">R21</strain>
    </source>
</reference>
<dbReference type="InterPro" id="IPR029045">
    <property type="entry name" value="ClpP/crotonase-like_dom_sf"/>
</dbReference>
<dbReference type="EC" id="3.1.2.4" evidence="2"/>
<dbReference type="PANTHER" id="PTHR43176:SF3">
    <property type="entry name" value="3-HYDROXYISOBUTYRYL-COA HYDROLASE, MITOCHONDRIAL"/>
    <property type="match status" value="1"/>
</dbReference>
<dbReference type="NCBIfam" id="NF004127">
    <property type="entry name" value="PRK05617.1"/>
    <property type="match status" value="1"/>
</dbReference>
<dbReference type="SUPFAM" id="SSF52096">
    <property type="entry name" value="ClpP/crotonase"/>
    <property type="match status" value="1"/>
</dbReference>
<dbReference type="GO" id="GO:0006574">
    <property type="term" value="P:L-valine catabolic process"/>
    <property type="evidence" value="ECO:0007669"/>
    <property type="project" value="TreeGrafter"/>
</dbReference>
<feature type="domain" description="Enoyl-CoA hydratase/isomerase" evidence="4">
    <location>
        <begin position="25"/>
        <end position="336"/>
    </location>
</feature>
<sequence>MTDVPLTGTDPLAPDVVLADVHRGVGRILLNRPKALNALTTPMVAAIDRALEAWENTPLTAVVLAGTNPKAFCAGGDIRAIRENSLAGDTEASERFFAGEYRLNARIAEYPVPIVSLIDGLCLGGGLGLSVHGGFRAVTENAVMAMPETAIGFFPDIGASYFLPRLPGAIGMYLGLTGHRLDAADALYTGLATHFIPADRLSKVTDALAGNQGVPIDTLLNGLGDRSPVASSGLAKVRGELDWAFGSVTVAEIRERLHRLDSPWAAATRDILDAVSPQSLEITHALLTAGRQRTLRQCLDAELRLTRTTIRTPDFLEGVRAALVDKDRNPRWQRTSSAGEASDPAV</sequence>
<evidence type="ECO:0000256" key="3">
    <source>
        <dbReference type="ARBA" id="ARBA00022801"/>
    </source>
</evidence>